<dbReference type="Proteomes" id="UP000008983">
    <property type="component" value="Unassembled WGS sequence"/>
</dbReference>
<name>G0QIX4_ICHMU</name>
<evidence type="ECO:0000313" key="2">
    <source>
        <dbReference type="EMBL" id="EGR34859.1"/>
    </source>
</evidence>
<gene>
    <name evidence="2" type="ORF">IMG5_000870</name>
</gene>
<feature type="transmembrane region" description="Helical" evidence="1">
    <location>
        <begin position="95"/>
        <end position="111"/>
    </location>
</feature>
<proteinExistence type="predicted"/>
<evidence type="ECO:0000313" key="3">
    <source>
        <dbReference type="Proteomes" id="UP000008983"/>
    </source>
</evidence>
<evidence type="ECO:0008006" key="4">
    <source>
        <dbReference type="Google" id="ProtNLM"/>
    </source>
</evidence>
<sequence length="115" mass="14317">MWKKKMKSKKINQMMILKIKRIARIYKMMLSSKFKIQRIKIILSILILFQITIIIIKMKFQITNYRNKIRLIRNCYYQKKKKRKNNNLQATIKRLVIKIIFFLIKIIMFWIKHKI</sequence>
<dbReference type="RefSeq" id="XP_004040163.1">
    <property type="nucleotide sequence ID" value="XM_004040115.1"/>
</dbReference>
<reference evidence="2 3" key="1">
    <citation type="submission" date="2011-07" db="EMBL/GenBank/DDBJ databases">
        <authorList>
            <person name="Coyne R."/>
            <person name="Brami D."/>
            <person name="Johnson J."/>
            <person name="Hostetler J."/>
            <person name="Hannick L."/>
            <person name="Clark T."/>
            <person name="Cassidy-Hanley D."/>
            <person name="Inman J."/>
        </authorList>
    </citation>
    <scope>NUCLEOTIDE SEQUENCE [LARGE SCALE GENOMIC DNA]</scope>
    <source>
        <strain evidence="2 3">G5</strain>
    </source>
</reference>
<dbReference type="GeneID" id="14911038"/>
<keyword evidence="1" id="KW-0812">Transmembrane</keyword>
<keyword evidence="1" id="KW-0472">Membrane</keyword>
<evidence type="ECO:0000256" key="1">
    <source>
        <dbReference type="SAM" id="Phobius"/>
    </source>
</evidence>
<dbReference type="AlphaFoldDB" id="G0QIX4"/>
<protein>
    <recommendedName>
        <fullName evidence="4">Transmembrane protein</fullName>
    </recommendedName>
</protein>
<dbReference type="EMBL" id="GL983042">
    <property type="protein sequence ID" value="EGR34859.1"/>
    <property type="molecule type" value="Genomic_DNA"/>
</dbReference>
<accession>G0QIX4</accession>
<keyword evidence="3" id="KW-1185">Reference proteome</keyword>
<organism evidence="2 3">
    <name type="scientific">Ichthyophthirius multifiliis</name>
    <name type="common">White spot disease agent</name>
    <name type="synonym">Ich</name>
    <dbReference type="NCBI Taxonomy" id="5932"/>
    <lineage>
        <taxon>Eukaryota</taxon>
        <taxon>Sar</taxon>
        <taxon>Alveolata</taxon>
        <taxon>Ciliophora</taxon>
        <taxon>Intramacronucleata</taxon>
        <taxon>Oligohymenophorea</taxon>
        <taxon>Hymenostomatida</taxon>
        <taxon>Ophryoglenina</taxon>
        <taxon>Ichthyophthirius</taxon>
    </lineage>
</organism>
<dbReference type="InParanoid" id="G0QIX4"/>
<keyword evidence="1" id="KW-1133">Transmembrane helix</keyword>